<dbReference type="InterPro" id="IPR011006">
    <property type="entry name" value="CheY-like_superfamily"/>
</dbReference>
<evidence type="ECO:0000256" key="6">
    <source>
        <dbReference type="ARBA" id="ARBA00023159"/>
    </source>
</evidence>
<dbReference type="PROSITE" id="PS00676">
    <property type="entry name" value="SIGMA54_INTERACT_2"/>
    <property type="match status" value="1"/>
</dbReference>
<evidence type="ECO:0000256" key="7">
    <source>
        <dbReference type="ARBA" id="ARBA00023163"/>
    </source>
</evidence>
<dbReference type="InterPro" id="IPR001789">
    <property type="entry name" value="Sig_transdc_resp-reg_receiver"/>
</dbReference>
<evidence type="ECO:0000256" key="4">
    <source>
        <dbReference type="ARBA" id="ARBA00023015"/>
    </source>
</evidence>
<dbReference type="GO" id="GO:0005524">
    <property type="term" value="F:ATP binding"/>
    <property type="evidence" value="ECO:0007669"/>
    <property type="project" value="UniProtKB-KW"/>
</dbReference>
<dbReference type="Pfam" id="PF25601">
    <property type="entry name" value="AAA_lid_14"/>
    <property type="match status" value="1"/>
</dbReference>
<dbReference type="Gene3D" id="3.40.50.2300">
    <property type="match status" value="1"/>
</dbReference>
<dbReference type="InterPro" id="IPR002078">
    <property type="entry name" value="Sigma_54_int"/>
</dbReference>
<sequence>MSVSATVLVIDDELRSRETLQRVLCDEFDVICVASAKEAEGVLQGELVQVILCDHRMAGESGVDFLKRARMTWPDSIRMIISGYADSEDIIAGVNEAGIYQYITKPWQPEKLISSVRAAAQLYRYQKEVGGAGAENKPASEVLAEKIETRRRKEQRLFEFGRIIHRPDSPVASVVALARRATEYDISVLITGASGTGKELLARAIHYGSERAGRPFVVQNCGALPDELLESELFGCKKGAYTGAYQDRIGLFELANGGSIFLDEIGETSAAFQVRLLRVLQEGEIRPLGALRSRKVNVRLIAATNRSLEEEVAAGRFRGDLYYRVAAFPIHLPPLCERPRDIELIANCILVEVNRNFRRNIKGFSREAIDGLLKYDWPGNVRELHNEIQRMVALSDTDEPLPARLLSARVLAPRRPVQNVTAGNTLKARVEALEREMIEDALRRFEGNISRAAEELGLSRVGLRNKIERYKIERDLRDDDE</sequence>
<dbReference type="InterPro" id="IPR027417">
    <property type="entry name" value="P-loop_NTPase"/>
</dbReference>
<evidence type="ECO:0000259" key="10">
    <source>
        <dbReference type="PROSITE" id="PS50110"/>
    </source>
</evidence>
<dbReference type="PANTHER" id="PTHR32071">
    <property type="entry name" value="TRANSCRIPTIONAL REGULATORY PROTEIN"/>
    <property type="match status" value="1"/>
</dbReference>
<evidence type="ECO:0000256" key="2">
    <source>
        <dbReference type="ARBA" id="ARBA00022840"/>
    </source>
</evidence>
<keyword evidence="3" id="KW-0902">Two-component regulatory system</keyword>
<accession>A0A6B8KL52</accession>
<dbReference type="Pfam" id="PF00158">
    <property type="entry name" value="Sigma54_activat"/>
    <property type="match status" value="1"/>
</dbReference>
<dbReference type="SMART" id="SM00448">
    <property type="entry name" value="REC"/>
    <property type="match status" value="1"/>
</dbReference>
<keyword evidence="12" id="KW-1185">Reference proteome</keyword>
<dbReference type="AlphaFoldDB" id="A0A6B8KL52"/>
<dbReference type="FunFam" id="3.40.50.300:FF:000006">
    <property type="entry name" value="DNA-binding transcriptional regulator NtrC"/>
    <property type="match status" value="1"/>
</dbReference>
<dbReference type="Proteomes" id="UP000309061">
    <property type="component" value="Chromosome"/>
</dbReference>
<keyword evidence="6" id="KW-0010">Activator</keyword>
<dbReference type="GO" id="GO:0043565">
    <property type="term" value="F:sequence-specific DNA binding"/>
    <property type="evidence" value="ECO:0007669"/>
    <property type="project" value="InterPro"/>
</dbReference>
<dbReference type="InterPro" id="IPR025943">
    <property type="entry name" value="Sigma_54_int_dom_ATP-bd_2"/>
</dbReference>
<evidence type="ECO:0000256" key="1">
    <source>
        <dbReference type="ARBA" id="ARBA00022741"/>
    </source>
</evidence>
<dbReference type="SUPFAM" id="SSF46689">
    <property type="entry name" value="Homeodomain-like"/>
    <property type="match status" value="1"/>
</dbReference>
<dbReference type="SMART" id="SM00382">
    <property type="entry name" value="AAA"/>
    <property type="match status" value="1"/>
</dbReference>
<keyword evidence="2" id="KW-0067">ATP-binding</keyword>
<feature type="domain" description="Sigma-54 factor interaction" evidence="9">
    <location>
        <begin position="164"/>
        <end position="393"/>
    </location>
</feature>
<keyword evidence="5" id="KW-0238">DNA-binding</keyword>
<organism evidence="11 12">
    <name type="scientific">Methylocystis heyeri</name>
    <dbReference type="NCBI Taxonomy" id="391905"/>
    <lineage>
        <taxon>Bacteria</taxon>
        <taxon>Pseudomonadati</taxon>
        <taxon>Pseudomonadota</taxon>
        <taxon>Alphaproteobacteria</taxon>
        <taxon>Hyphomicrobiales</taxon>
        <taxon>Methylocystaceae</taxon>
        <taxon>Methylocystis</taxon>
    </lineage>
</organism>
<dbReference type="InterPro" id="IPR009057">
    <property type="entry name" value="Homeodomain-like_sf"/>
</dbReference>
<dbReference type="Pfam" id="PF00072">
    <property type="entry name" value="Response_reg"/>
    <property type="match status" value="1"/>
</dbReference>
<evidence type="ECO:0000256" key="5">
    <source>
        <dbReference type="ARBA" id="ARBA00023125"/>
    </source>
</evidence>
<dbReference type="PRINTS" id="PR01590">
    <property type="entry name" value="HTHFIS"/>
</dbReference>
<gene>
    <name evidence="11" type="ORF">H2LOC_000880</name>
</gene>
<protein>
    <submittedName>
        <fullName evidence="11">Response regulator</fullName>
    </submittedName>
</protein>
<reference evidence="11 12" key="1">
    <citation type="submission" date="2019-11" db="EMBL/GenBank/DDBJ databases">
        <title>The genome sequence of Methylocystis heyeri.</title>
        <authorList>
            <person name="Oshkin I.Y."/>
            <person name="Miroshnikov K."/>
            <person name="Dedysh S.N."/>
        </authorList>
    </citation>
    <scope>NUCLEOTIDE SEQUENCE [LARGE SCALE GENOMIC DNA]</scope>
    <source>
        <strain evidence="11 12">H2</strain>
    </source>
</reference>
<dbReference type="PANTHER" id="PTHR32071:SF117">
    <property type="entry name" value="PTS-DEPENDENT DIHYDROXYACETONE KINASE OPERON REGULATORY PROTEIN-RELATED"/>
    <property type="match status" value="1"/>
</dbReference>
<name>A0A6B8KL52_9HYPH</name>
<dbReference type="CDD" id="cd00009">
    <property type="entry name" value="AAA"/>
    <property type="match status" value="1"/>
</dbReference>
<dbReference type="GO" id="GO:0006355">
    <property type="term" value="P:regulation of DNA-templated transcription"/>
    <property type="evidence" value="ECO:0007669"/>
    <property type="project" value="InterPro"/>
</dbReference>
<proteinExistence type="predicted"/>
<evidence type="ECO:0000313" key="12">
    <source>
        <dbReference type="Proteomes" id="UP000309061"/>
    </source>
</evidence>
<dbReference type="EMBL" id="CP046052">
    <property type="protein sequence ID" value="QGM47891.1"/>
    <property type="molecule type" value="Genomic_DNA"/>
</dbReference>
<dbReference type="SUPFAM" id="SSF52540">
    <property type="entry name" value="P-loop containing nucleoside triphosphate hydrolases"/>
    <property type="match status" value="1"/>
</dbReference>
<dbReference type="OrthoDB" id="9762726at2"/>
<keyword evidence="1" id="KW-0547">Nucleotide-binding</keyword>
<dbReference type="InterPro" id="IPR025944">
    <property type="entry name" value="Sigma_54_int_dom_CS"/>
</dbReference>
<feature type="domain" description="Response regulatory" evidence="10">
    <location>
        <begin position="6"/>
        <end position="120"/>
    </location>
</feature>
<dbReference type="Pfam" id="PF02954">
    <property type="entry name" value="HTH_8"/>
    <property type="match status" value="1"/>
</dbReference>
<keyword evidence="4" id="KW-0805">Transcription regulation</keyword>
<dbReference type="GO" id="GO:0000160">
    <property type="term" value="P:phosphorelay signal transduction system"/>
    <property type="evidence" value="ECO:0007669"/>
    <property type="project" value="UniProtKB-KW"/>
</dbReference>
<dbReference type="KEGG" id="mhey:H2LOC_000880"/>
<keyword evidence="7" id="KW-0804">Transcription</keyword>
<dbReference type="PROSITE" id="PS50045">
    <property type="entry name" value="SIGMA54_INTERACT_4"/>
    <property type="match status" value="1"/>
</dbReference>
<dbReference type="SUPFAM" id="SSF52172">
    <property type="entry name" value="CheY-like"/>
    <property type="match status" value="1"/>
</dbReference>
<evidence type="ECO:0000313" key="11">
    <source>
        <dbReference type="EMBL" id="QGM47891.1"/>
    </source>
</evidence>
<feature type="modified residue" description="4-aspartylphosphate" evidence="8">
    <location>
        <position position="54"/>
    </location>
</feature>
<evidence type="ECO:0000259" key="9">
    <source>
        <dbReference type="PROSITE" id="PS50045"/>
    </source>
</evidence>
<keyword evidence="8" id="KW-0597">Phosphoprotein</keyword>
<dbReference type="PROSITE" id="PS50110">
    <property type="entry name" value="RESPONSE_REGULATORY"/>
    <property type="match status" value="1"/>
</dbReference>
<dbReference type="Gene3D" id="1.10.8.60">
    <property type="match status" value="1"/>
</dbReference>
<dbReference type="PROSITE" id="PS00688">
    <property type="entry name" value="SIGMA54_INTERACT_3"/>
    <property type="match status" value="1"/>
</dbReference>
<evidence type="ECO:0000256" key="3">
    <source>
        <dbReference type="ARBA" id="ARBA00023012"/>
    </source>
</evidence>
<dbReference type="Gene3D" id="3.40.50.300">
    <property type="entry name" value="P-loop containing nucleotide triphosphate hydrolases"/>
    <property type="match status" value="1"/>
</dbReference>
<evidence type="ECO:0000256" key="8">
    <source>
        <dbReference type="PROSITE-ProRule" id="PRU00169"/>
    </source>
</evidence>
<dbReference type="Gene3D" id="1.10.10.60">
    <property type="entry name" value="Homeodomain-like"/>
    <property type="match status" value="1"/>
</dbReference>
<dbReference type="InterPro" id="IPR003593">
    <property type="entry name" value="AAA+_ATPase"/>
</dbReference>
<dbReference type="RefSeq" id="WP_136496935.1">
    <property type="nucleotide sequence ID" value="NZ_CP046052.1"/>
</dbReference>
<dbReference type="InterPro" id="IPR002197">
    <property type="entry name" value="HTH_Fis"/>
</dbReference>
<dbReference type="InterPro" id="IPR058031">
    <property type="entry name" value="AAA_lid_NorR"/>
</dbReference>